<dbReference type="GeneID" id="55660592"/>
<protein>
    <submittedName>
        <fullName evidence="2">Cold-shock protein</fullName>
    </submittedName>
</protein>
<sequence>MAEDRFNDDTGFGFIPQVDGCRDMFVLFSSIQTTGFHHREESPGAKGAAGRHLQALTPCAVGPVAAVAQSCVDG</sequence>
<dbReference type="GO" id="GO:0003676">
    <property type="term" value="F:nucleic acid binding"/>
    <property type="evidence" value="ECO:0007669"/>
    <property type="project" value="InterPro"/>
</dbReference>
<dbReference type="Gene3D" id="2.40.50.140">
    <property type="entry name" value="Nucleic acid-binding proteins"/>
    <property type="match status" value="1"/>
</dbReference>
<dbReference type="RefSeq" id="WP_108154033.1">
    <property type="nucleotide sequence ID" value="NZ_CP026304.1"/>
</dbReference>
<dbReference type="KEGG" id="slk:SLUN_35675"/>
<gene>
    <name evidence="2" type="ORF">SLUN_35675</name>
</gene>
<feature type="domain" description="CSD" evidence="1">
    <location>
        <begin position="6"/>
        <end position="37"/>
    </location>
</feature>
<dbReference type="InterPro" id="IPR002059">
    <property type="entry name" value="CSP_DNA-bd"/>
</dbReference>
<dbReference type="Pfam" id="PF00313">
    <property type="entry name" value="CSD"/>
    <property type="match status" value="1"/>
</dbReference>
<accession>A0A2R4TC99</accession>
<evidence type="ECO:0000259" key="1">
    <source>
        <dbReference type="Pfam" id="PF00313"/>
    </source>
</evidence>
<name>A0A2R4TC99_9ACTN</name>
<evidence type="ECO:0000313" key="2">
    <source>
        <dbReference type="EMBL" id="AVZ76743.1"/>
    </source>
</evidence>
<organism evidence="2 3">
    <name type="scientific">Streptomyces lunaelactis</name>
    <dbReference type="NCBI Taxonomy" id="1535768"/>
    <lineage>
        <taxon>Bacteria</taxon>
        <taxon>Bacillati</taxon>
        <taxon>Actinomycetota</taxon>
        <taxon>Actinomycetes</taxon>
        <taxon>Kitasatosporales</taxon>
        <taxon>Streptomycetaceae</taxon>
        <taxon>Streptomyces</taxon>
    </lineage>
</organism>
<dbReference type="Proteomes" id="UP000244201">
    <property type="component" value="Chromosome"/>
</dbReference>
<dbReference type="EMBL" id="CP026304">
    <property type="protein sequence ID" value="AVZ76743.1"/>
    <property type="molecule type" value="Genomic_DNA"/>
</dbReference>
<dbReference type="SUPFAM" id="SSF50249">
    <property type="entry name" value="Nucleic acid-binding proteins"/>
    <property type="match status" value="1"/>
</dbReference>
<dbReference type="InterPro" id="IPR012340">
    <property type="entry name" value="NA-bd_OB-fold"/>
</dbReference>
<dbReference type="AlphaFoldDB" id="A0A2R4TC99"/>
<evidence type="ECO:0000313" key="3">
    <source>
        <dbReference type="Proteomes" id="UP000244201"/>
    </source>
</evidence>
<proteinExistence type="predicted"/>
<reference evidence="2 3" key="1">
    <citation type="submission" date="2018-01" db="EMBL/GenBank/DDBJ databases">
        <title>Complete genome sequence of Streptomyces lunaelactis MM109T, a Ferroverdin A producer isolated from cave moonmilk deposits.</title>
        <authorList>
            <person name="Naome A."/>
            <person name="Martinet L."/>
            <person name="Maciejewska M."/>
            <person name="Anderssen S."/>
            <person name="Adam D."/>
            <person name="Tenconi E."/>
            <person name="Deflandre B."/>
            <person name="Arguelles-Arias A."/>
            <person name="Calusinska M."/>
            <person name="Copieters W."/>
            <person name="Karim L."/>
            <person name="Hanikenne M."/>
            <person name="Baurain D."/>
            <person name="van Wezel G."/>
            <person name="Smargiasso N."/>
            <person name="de Pauw E."/>
            <person name="Delfosse P."/>
            <person name="Rigali S."/>
        </authorList>
    </citation>
    <scope>NUCLEOTIDE SEQUENCE [LARGE SCALE GENOMIC DNA]</scope>
    <source>
        <strain evidence="2 3">MM109</strain>
    </source>
</reference>
<keyword evidence="3" id="KW-1185">Reference proteome</keyword>